<sequence>MGTSSDTDGRRRLAGLGQPEQPSMARVFDYLLGGTSHFELDRRLAEDMKPVLPNIAEHIQVIHAFLSRAVRYLAERGIDQFLDLGTGLPTVGDVHGTAQRVDPTAKIAYVDADPFTVRLAEAQLHGVRGVTVTEADLCEPASVLTAPGVTGLLDFTRPVAVLAMAALPFITEDDELSGVVAAYRDACSVGSALVCSHLSVVTATAEQVRGFGDVAERIGRRPIWRSPDDFHTVFNGYELAEPGLLRTALWRPELGEPTVGAHDPLEVDTCSAVGMLVSRPVPTALHLVRR</sequence>
<dbReference type="AlphaFoldDB" id="A0A840N7H7"/>
<dbReference type="Gene3D" id="3.40.50.150">
    <property type="entry name" value="Vaccinia Virus protein VP39"/>
    <property type="match status" value="1"/>
</dbReference>
<gene>
    <name evidence="1" type="ORF">BJ969_001144</name>
</gene>
<accession>A0A840N7H7</accession>
<dbReference type="EMBL" id="JACHIV010000001">
    <property type="protein sequence ID" value="MBB5068056.1"/>
    <property type="molecule type" value="Genomic_DNA"/>
</dbReference>
<dbReference type="InterPro" id="IPR006764">
    <property type="entry name" value="SAM_dep_MeTrfase_SAV2177_type"/>
</dbReference>
<dbReference type="PIRSF" id="PIRSF017393">
    <property type="entry name" value="MTase_SAV2177"/>
    <property type="match status" value="1"/>
</dbReference>
<comment type="caution">
    <text evidence="1">The sequence shown here is derived from an EMBL/GenBank/DDBJ whole genome shotgun (WGS) entry which is preliminary data.</text>
</comment>
<name>A0A840N7H7_9PSEU</name>
<organism evidence="1 2">
    <name type="scientific">Saccharopolyspora gloriosae</name>
    <dbReference type="NCBI Taxonomy" id="455344"/>
    <lineage>
        <taxon>Bacteria</taxon>
        <taxon>Bacillati</taxon>
        <taxon>Actinomycetota</taxon>
        <taxon>Actinomycetes</taxon>
        <taxon>Pseudonocardiales</taxon>
        <taxon>Pseudonocardiaceae</taxon>
        <taxon>Saccharopolyspora</taxon>
    </lineage>
</organism>
<dbReference type="InterPro" id="IPR029063">
    <property type="entry name" value="SAM-dependent_MTases_sf"/>
</dbReference>
<evidence type="ECO:0008006" key="3">
    <source>
        <dbReference type="Google" id="ProtNLM"/>
    </source>
</evidence>
<dbReference type="SUPFAM" id="SSF53335">
    <property type="entry name" value="S-adenosyl-L-methionine-dependent methyltransferases"/>
    <property type="match status" value="1"/>
</dbReference>
<keyword evidence="2" id="KW-1185">Reference proteome</keyword>
<evidence type="ECO:0000313" key="2">
    <source>
        <dbReference type="Proteomes" id="UP000580474"/>
    </source>
</evidence>
<protein>
    <recommendedName>
        <fullName evidence="3">S-adenosyl methyltransferase</fullName>
    </recommendedName>
</protein>
<reference evidence="1 2" key="1">
    <citation type="submission" date="2020-08" db="EMBL/GenBank/DDBJ databases">
        <title>Sequencing the genomes of 1000 actinobacteria strains.</title>
        <authorList>
            <person name="Klenk H.-P."/>
        </authorList>
    </citation>
    <scope>NUCLEOTIDE SEQUENCE [LARGE SCALE GENOMIC DNA]</scope>
    <source>
        <strain evidence="1 2">DSM 45582</strain>
    </source>
</reference>
<dbReference type="Pfam" id="PF04672">
    <property type="entry name" value="Methyltransf_19"/>
    <property type="match status" value="1"/>
</dbReference>
<dbReference type="RefSeq" id="WP_184477818.1">
    <property type="nucleotide sequence ID" value="NZ_JACHIV010000001.1"/>
</dbReference>
<evidence type="ECO:0000313" key="1">
    <source>
        <dbReference type="EMBL" id="MBB5068056.1"/>
    </source>
</evidence>
<dbReference type="Proteomes" id="UP000580474">
    <property type="component" value="Unassembled WGS sequence"/>
</dbReference>
<proteinExistence type="predicted"/>